<dbReference type="InterPro" id="IPR051928">
    <property type="entry name" value="NorD/CobT"/>
</dbReference>
<dbReference type="PANTHER" id="PTHR41248:SF1">
    <property type="entry name" value="NORD PROTEIN"/>
    <property type="match status" value="1"/>
</dbReference>
<dbReference type="AlphaFoldDB" id="A0A317C8J8"/>
<keyword evidence="3" id="KW-1185">Reference proteome</keyword>
<dbReference type="InterPro" id="IPR006538">
    <property type="entry name" value="CobT"/>
</dbReference>
<feature type="domain" description="VWFA" evidence="1">
    <location>
        <begin position="365"/>
        <end position="536"/>
    </location>
</feature>
<dbReference type="RefSeq" id="WP_109838747.1">
    <property type="nucleotide sequence ID" value="NZ_QGKM01000053.1"/>
</dbReference>
<dbReference type="Pfam" id="PF06213">
    <property type="entry name" value="CobT"/>
    <property type="match status" value="1"/>
</dbReference>
<dbReference type="InterPro" id="IPR025861">
    <property type="entry name" value="CobT_VWA_dom"/>
</dbReference>
<dbReference type="EMBL" id="QGKM01000053">
    <property type="protein sequence ID" value="PWQ94818.1"/>
    <property type="molecule type" value="Genomic_DNA"/>
</dbReference>
<dbReference type="PROSITE" id="PS50234">
    <property type="entry name" value="VWFA"/>
    <property type="match status" value="1"/>
</dbReference>
<gene>
    <name evidence="2" type="ORF">DKW60_16390</name>
</gene>
<sequence>MSDIAQHTKHHEKMEALCGASVRAVSGHPLLYFRARKLYNGTQKLPINAAHLQADPDTDGFSSQRAISDAMALRFQHHDPAIHNKYCPTDAVERLVFELLEQIRVESLVPDRFPGVKHNLKQRFTDWSIEFYSSGLTEGQFGILLYTISQIVWARLNRWHVIEQTEDHIEATRASLVPSMGNDLKGLMTSVNNQESYAQHALTIAQLVTHLMQSTDEGPSARNREDNKELDASKFKLLLDFDDEDDEIVALAKSGESRVFDEANAAYRVFTRQYDREVDATKLVRAAQLREYRVQLDELIAKQSINVPRLSRKLAALFAEPVRDGWNFGQEEGYLDGRRLSQLLTSPTERRLFLRERHVPKADCAITFLLDCSGSMKQHSSNVSMLVDILVRALEQAGVMTEVLGFTTNTWNGGRVAKDWLRARQPEHPGRLNETCHMIFKSADASWRRNRSGIAALFKHSLFREGVDGEALQWACGRLSSRDSRRKIVVVISDGSPMDTATNKANDEFYLDNHLKAVVEGVEAQGEINVYGLGVGLDLSPFYRQCLAVDLDKGLSQEMFAEVIGLLSRH</sequence>
<name>A0A317C8J8_9GAMM</name>
<evidence type="ECO:0000259" key="1">
    <source>
        <dbReference type="PROSITE" id="PS50234"/>
    </source>
</evidence>
<dbReference type="PANTHER" id="PTHR41248">
    <property type="entry name" value="NORD PROTEIN"/>
    <property type="match status" value="1"/>
</dbReference>
<proteinExistence type="predicted"/>
<dbReference type="PIRSF" id="PIRSF031715">
    <property type="entry name" value="Cob_chel_CobT"/>
    <property type="match status" value="1"/>
</dbReference>
<dbReference type="Pfam" id="PF11775">
    <property type="entry name" value="CobT_C"/>
    <property type="match status" value="1"/>
</dbReference>
<protein>
    <submittedName>
        <fullName evidence="2">Cobalt chelatase</fullName>
    </submittedName>
</protein>
<evidence type="ECO:0000313" key="3">
    <source>
        <dbReference type="Proteomes" id="UP000245539"/>
    </source>
</evidence>
<dbReference type="Proteomes" id="UP000245539">
    <property type="component" value="Unassembled WGS sequence"/>
</dbReference>
<comment type="caution">
    <text evidence="2">The sequence shown here is derived from an EMBL/GenBank/DDBJ whole genome shotgun (WGS) entry which is preliminary data.</text>
</comment>
<dbReference type="OrthoDB" id="6395027at2"/>
<reference evidence="2 3" key="1">
    <citation type="submission" date="2018-05" db="EMBL/GenBank/DDBJ databases">
        <title>Leucothrix arctica sp. nov., isolated from Arctic seawater.</title>
        <authorList>
            <person name="Choi A."/>
            <person name="Baek K."/>
        </authorList>
    </citation>
    <scope>NUCLEOTIDE SEQUENCE [LARGE SCALE GENOMIC DNA]</scope>
    <source>
        <strain evidence="2 3">JCM 18388</strain>
    </source>
</reference>
<dbReference type="InterPro" id="IPR036465">
    <property type="entry name" value="vWFA_dom_sf"/>
</dbReference>
<evidence type="ECO:0000313" key="2">
    <source>
        <dbReference type="EMBL" id="PWQ94818.1"/>
    </source>
</evidence>
<dbReference type="SUPFAM" id="SSF53300">
    <property type="entry name" value="vWA-like"/>
    <property type="match status" value="1"/>
</dbReference>
<accession>A0A317C8J8</accession>
<organism evidence="2 3">
    <name type="scientific">Leucothrix pacifica</name>
    <dbReference type="NCBI Taxonomy" id="1247513"/>
    <lineage>
        <taxon>Bacteria</taxon>
        <taxon>Pseudomonadati</taxon>
        <taxon>Pseudomonadota</taxon>
        <taxon>Gammaproteobacteria</taxon>
        <taxon>Thiotrichales</taxon>
        <taxon>Thiotrichaceae</taxon>
        <taxon>Leucothrix</taxon>
    </lineage>
</organism>
<dbReference type="GO" id="GO:0009236">
    <property type="term" value="P:cobalamin biosynthetic process"/>
    <property type="evidence" value="ECO:0007669"/>
    <property type="project" value="InterPro"/>
</dbReference>
<dbReference type="InterPro" id="IPR002035">
    <property type="entry name" value="VWF_A"/>
</dbReference>
<dbReference type="Gene3D" id="3.40.50.410">
    <property type="entry name" value="von Willebrand factor, type A domain"/>
    <property type="match status" value="1"/>
</dbReference>